<gene>
    <name evidence="2" type="ORF">B0H17DRAFT_1032920</name>
</gene>
<organism evidence="2 3">
    <name type="scientific">Mycena rosella</name>
    <name type="common">Pink bonnet</name>
    <name type="synonym">Agaricus rosellus</name>
    <dbReference type="NCBI Taxonomy" id="1033263"/>
    <lineage>
        <taxon>Eukaryota</taxon>
        <taxon>Fungi</taxon>
        <taxon>Dikarya</taxon>
        <taxon>Basidiomycota</taxon>
        <taxon>Agaricomycotina</taxon>
        <taxon>Agaricomycetes</taxon>
        <taxon>Agaricomycetidae</taxon>
        <taxon>Agaricales</taxon>
        <taxon>Marasmiineae</taxon>
        <taxon>Mycenaceae</taxon>
        <taxon>Mycena</taxon>
    </lineage>
</organism>
<reference evidence="2" key="1">
    <citation type="submission" date="2023-03" db="EMBL/GenBank/DDBJ databases">
        <title>Massive genome expansion in bonnet fungi (Mycena s.s.) driven by repeated elements and novel gene families across ecological guilds.</title>
        <authorList>
            <consortium name="Lawrence Berkeley National Laboratory"/>
            <person name="Harder C.B."/>
            <person name="Miyauchi S."/>
            <person name="Viragh M."/>
            <person name="Kuo A."/>
            <person name="Thoen E."/>
            <person name="Andreopoulos B."/>
            <person name="Lu D."/>
            <person name="Skrede I."/>
            <person name="Drula E."/>
            <person name="Henrissat B."/>
            <person name="Morin E."/>
            <person name="Kohler A."/>
            <person name="Barry K."/>
            <person name="LaButti K."/>
            <person name="Morin E."/>
            <person name="Salamov A."/>
            <person name="Lipzen A."/>
            <person name="Mereny Z."/>
            <person name="Hegedus B."/>
            <person name="Baldrian P."/>
            <person name="Stursova M."/>
            <person name="Weitz H."/>
            <person name="Taylor A."/>
            <person name="Grigoriev I.V."/>
            <person name="Nagy L.G."/>
            <person name="Martin F."/>
            <person name="Kauserud H."/>
        </authorList>
    </citation>
    <scope>NUCLEOTIDE SEQUENCE</scope>
    <source>
        <strain evidence="2">CBHHK067</strain>
    </source>
</reference>
<keyword evidence="1" id="KW-1133">Transmembrane helix</keyword>
<dbReference type="EMBL" id="JARKIE010000005">
    <property type="protein sequence ID" value="KAJ7707511.1"/>
    <property type="molecule type" value="Genomic_DNA"/>
</dbReference>
<accession>A0AAD7GXJ0</accession>
<feature type="transmembrane region" description="Helical" evidence="1">
    <location>
        <begin position="67"/>
        <end position="84"/>
    </location>
</feature>
<feature type="transmembrane region" description="Helical" evidence="1">
    <location>
        <begin position="35"/>
        <end position="55"/>
    </location>
</feature>
<protein>
    <submittedName>
        <fullName evidence="2">Uncharacterized protein</fullName>
    </submittedName>
</protein>
<sequence length="111" mass="12720">MHHAILCTTDARPPPRRICHTHAARRRPADGCLTFIPLSLSLSLSSLFLCLYHYLRSTSSFSVSVPCLAFTSYFYFLALLLPFLLARLSYISPCFCLCITPYALRLRLRQY</sequence>
<comment type="caution">
    <text evidence="2">The sequence shown here is derived from an EMBL/GenBank/DDBJ whole genome shotgun (WGS) entry which is preliminary data.</text>
</comment>
<evidence type="ECO:0000256" key="1">
    <source>
        <dbReference type="SAM" id="Phobius"/>
    </source>
</evidence>
<keyword evidence="1" id="KW-0472">Membrane</keyword>
<dbReference type="AlphaFoldDB" id="A0AAD7GXJ0"/>
<keyword evidence="1" id="KW-0812">Transmembrane</keyword>
<dbReference type="Proteomes" id="UP001221757">
    <property type="component" value="Unassembled WGS sequence"/>
</dbReference>
<evidence type="ECO:0000313" key="3">
    <source>
        <dbReference type="Proteomes" id="UP001221757"/>
    </source>
</evidence>
<proteinExistence type="predicted"/>
<evidence type="ECO:0000313" key="2">
    <source>
        <dbReference type="EMBL" id="KAJ7707511.1"/>
    </source>
</evidence>
<name>A0AAD7GXJ0_MYCRO</name>
<keyword evidence="3" id="KW-1185">Reference proteome</keyword>